<comment type="caution">
    <text evidence="4">The sequence shown here is derived from an EMBL/GenBank/DDBJ whole genome shotgun (WGS) entry which is preliminary data.</text>
</comment>
<dbReference type="GO" id="GO:0006412">
    <property type="term" value="P:translation"/>
    <property type="evidence" value="ECO:0007669"/>
    <property type="project" value="InterPro"/>
</dbReference>
<dbReference type="Pfam" id="PF00831">
    <property type="entry name" value="Ribosomal_L29"/>
    <property type="match status" value="1"/>
</dbReference>
<evidence type="ECO:0000256" key="1">
    <source>
        <dbReference type="ARBA" id="ARBA00009254"/>
    </source>
</evidence>
<dbReference type="InterPro" id="IPR045059">
    <property type="entry name" value="Ribosomal_uL29_euk"/>
</dbReference>
<dbReference type="GO" id="GO:0003729">
    <property type="term" value="F:mRNA binding"/>
    <property type="evidence" value="ECO:0007669"/>
    <property type="project" value="TreeGrafter"/>
</dbReference>
<dbReference type="PANTHER" id="PTHR45722:SF2">
    <property type="entry name" value="LARGE RIBOSOMAL SUBUNIT PROTEIN UL29-RELATED"/>
    <property type="match status" value="1"/>
</dbReference>
<dbReference type="AlphaFoldDB" id="A0AAV9IXZ0"/>
<comment type="similarity">
    <text evidence="1">Belongs to the universal ribosomal protein uL29 family.</text>
</comment>
<dbReference type="PANTHER" id="PTHR45722">
    <property type="entry name" value="60S RIBOSOMAL PROTEIN L35"/>
    <property type="match status" value="1"/>
</dbReference>
<accession>A0AAV9IXZ0</accession>
<dbReference type="Proteomes" id="UP001301350">
    <property type="component" value="Unassembled WGS sequence"/>
</dbReference>
<dbReference type="InterPro" id="IPR001854">
    <property type="entry name" value="Ribosomal_uL29"/>
</dbReference>
<proteinExistence type="inferred from homology"/>
<dbReference type="FunFam" id="6.10.250.3450:FF:000001">
    <property type="entry name" value="60S ribosomal protein L35"/>
    <property type="match status" value="1"/>
</dbReference>
<dbReference type="HAMAP" id="MF_00374">
    <property type="entry name" value="Ribosomal_uL29"/>
    <property type="match status" value="1"/>
</dbReference>
<dbReference type="NCBIfam" id="TIGR00012">
    <property type="entry name" value="L29"/>
    <property type="match status" value="1"/>
</dbReference>
<dbReference type="Gene3D" id="1.10.287.310">
    <property type="match status" value="1"/>
</dbReference>
<keyword evidence="2" id="KW-0689">Ribosomal protein</keyword>
<reference evidence="4 5" key="1">
    <citation type="submission" date="2022-07" db="EMBL/GenBank/DDBJ databases">
        <title>Genome-wide signatures of adaptation to extreme environments.</title>
        <authorList>
            <person name="Cho C.H."/>
            <person name="Yoon H.S."/>
        </authorList>
    </citation>
    <scope>NUCLEOTIDE SEQUENCE [LARGE SCALE GENOMIC DNA]</scope>
    <source>
        <strain evidence="4 5">DBV 063 E5</strain>
    </source>
</reference>
<dbReference type="GO" id="GO:0003735">
    <property type="term" value="F:structural constituent of ribosome"/>
    <property type="evidence" value="ECO:0007669"/>
    <property type="project" value="InterPro"/>
</dbReference>
<dbReference type="InterPro" id="IPR036049">
    <property type="entry name" value="Ribosomal_uL29_sf"/>
</dbReference>
<evidence type="ECO:0000313" key="5">
    <source>
        <dbReference type="Proteomes" id="UP001301350"/>
    </source>
</evidence>
<name>A0AAV9IXZ0_CYACA</name>
<keyword evidence="5" id="KW-1185">Reference proteome</keyword>
<keyword evidence="3" id="KW-0687">Ribonucleoprotein</keyword>
<evidence type="ECO:0000313" key="4">
    <source>
        <dbReference type="EMBL" id="KAK4537178.1"/>
    </source>
</evidence>
<dbReference type="FunFam" id="1.10.287.310:FF:000002">
    <property type="entry name" value="60S ribosomal protein L35"/>
    <property type="match status" value="1"/>
</dbReference>
<sequence>MAEKLKYKAVDLREWPKSKLEEHLNQLKTELQQLRVQKVAGTAVKQVRRIRWLRKGIARILTIMSEARREALRDEYRNKKWKPLDLRPKKTRAMRRRLSPTDAARMTLREQKRLQHFPPRRYALRPRDAVMQE</sequence>
<evidence type="ECO:0008006" key="6">
    <source>
        <dbReference type="Google" id="ProtNLM"/>
    </source>
</evidence>
<dbReference type="SUPFAM" id="SSF46561">
    <property type="entry name" value="Ribosomal protein L29 (L29p)"/>
    <property type="match status" value="1"/>
</dbReference>
<dbReference type="Gene3D" id="6.10.250.3450">
    <property type="match status" value="1"/>
</dbReference>
<organism evidence="4 5">
    <name type="scientific">Cyanidium caldarium</name>
    <name type="common">Red alga</name>
    <dbReference type="NCBI Taxonomy" id="2771"/>
    <lineage>
        <taxon>Eukaryota</taxon>
        <taxon>Rhodophyta</taxon>
        <taxon>Bangiophyceae</taxon>
        <taxon>Cyanidiales</taxon>
        <taxon>Cyanidiaceae</taxon>
        <taxon>Cyanidium</taxon>
    </lineage>
</organism>
<evidence type="ECO:0000256" key="2">
    <source>
        <dbReference type="ARBA" id="ARBA00022980"/>
    </source>
</evidence>
<evidence type="ECO:0000256" key="3">
    <source>
        <dbReference type="ARBA" id="ARBA00023274"/>
    </source>
</evidence>
<dbReference type="EMBL" id="JANCYW010000011">
    <property type="protein sequence ID" value="KAK4537178.1"/>
    <property type="molecule type" value="Genomic_DNA"/>
</dbReference>
<dbReference type="GO" id="GO:0000463">
    <property type="term" value="P:maturation of LSU-rRNA from tricistronic rRNA transcript (SSU-rRNA, 5.8S rRNA, LSU-rRNA)"/>
    <property type="evidence" value="ECO:0007669"/>
    <property type="project" value="InterPro"/>
</dbReference>
<gene>
    <name evidence="4" type="ORF">CDCA_CDCA11G3203</name>
</gene>
<protein>
    <recommendedName>
        <fullName evidence="6">60S ribosomal protein L35</fullName>
    </recommendedName>
</protein>
<dbReference type="GO" id="GO:0022625">
    <property type="term" value="C:cytosolic large ribosomal subunit"/>
    <property type="evidence" value="ECO:0007669"/>
    <property type="project" value="InterPro"/>
</dbReference>